<dbReference type="Proteomes" id="UP000554482">
    <property type="component" value="Unassembled WGS sequence"/>
</dbReference>
<reference evidence="2 3" key="1">
    <citation type="submission" date="2020-06" db="EMBL/GenBank/DDBJ databases">
        <title>Transcriptomic and genomic resources for Thalictrum thalictroides and T. hernandezii: Facilitating candidate gene discovery in an emerging model plant lineage.</title>
        <authorList>
            <person name="Arias T."/>
            <person name="Riano-Pachon D.M."/>
            <person name="Di Stilio V.S."/>
        </authorList>
    </citation>
    <scope>NUCLEOTIDE SEQUENCE [LARGE SCALE GENOMIC DNA]</scope>
    <source>
        <strain evidence="3">cv. WT478/WT964</strain>
        <tissue evidence="2">Leaves</tissue>
    </source>
</reference>
<dbReference type="AlphaFoldDB" id="A0A7J6W2Z0"/>
<evidence type="ECO:0000313" key="3">
    <source>
        <dbReference type="Proteomes" id="UP000554482"/>
    </source>
</evidence>
<protein>
    <submittedName>
        <fullName evidence="2">Uncharacterized protein</fullName>
    </submittedName>
</protein>
<evidence type="ECO:0000313" key="2">
    <source>
        <dbReference type="EMBL" id="KAF5191746.1"/>
    </source>
</evidence>
<gene>
    <name evidence="2" type="ORF">FRX31_018667</name>
</gene>
<dbReference type="EMBL" id="JABWDY010022388">
    <property type="protein sequence ID" value="KAF5191746.1"/>
    <property type="molecule type" value="Genomic_DNA"/>
</dbReference>
<feature type="region of interest" description="Disordered" evidence="1">
    <location>
        <begin position="58"/>
        <end position="81"/>
    </location>
</feature>
<sequence>MISSCTSVIGWKLNHLRSWDHNIHAYIGFFLQLLTSLTSGTAVYFQIFHPPVDVELNGVQGSHPGDAHDLSQSGQLDRRNDRPTCKTLKVMTQTKLTSLYSSKLSKPNSGFYKSMQKSKSNSEECQVVEKTQTHNQNVHKTHGVSAFLQVEDEEKPHEYSLTAKRAHLGVCSAKVENTKSPACSEDTEISNNAFVTARMKL</sequence>
<feature type="non-terminal residue" evidence="2">
    <location>
        <position position="201"/>
    </location>
</feature>
<name>A0A7J6W2Z0_THATH</name>
<keyword evidence="3" id="KW-1185">Reference proteome</keyword>
<accession>A0A7J6W2Z0</accession>
<evidence type="ECO:0000256" key="1">
    <source>
        <dbReference type="SAM" id="MobiDB-lite"/>
    </source>
</evidence>
<organism evidence="2 3">
    <name type="scientific">Thalictrum thalictroides</name>
    <name type="common">Rue-anemone</name>
    <name type="synonym">Anemone thalictroides</name>
    <dbReference type="NCBI Taxonomy" id="46969"/>
    <lineage>
        <taxon>Eukaryota</taxon>
        <taxon>Viridiplantae</taxon>
        <taxon>Streptophyta</taxon>
        <taxon>Embryophyta</taxon>
        <taxon>Tracheophyta</taxon>
        <taxon>Spermatophyta</taxon>
        <taxon>Magnoliopsida</taxon>
        <taxon>Ranunculales</taxon>
        <taxon>Ranunculaceae</taxon>
        <taxon>Thalictroideae</taxon>
        <taxon>Thalictrum</taxon>
    </lineage>
</organism>
<comment type="caution">
    <text evidence="2">The sequence shown here is derived from an EMBL/GenBank/DDBJ whole genome shotgun (WGS) entry which is preliminary data.</text>
</comment>
<proteinExistence type="predicted"/>